<feature type="domain" description="EamA" evidence="6">
    <location>
        <begin position="134"/>
        <end position="264"/>
    </location>
</feature>
<evidence type="ECO:0000259" key="6">
    <source>
        <dbReference type="Pfam" id="PF00892"/>
    </source>
</evidence>
<feature type="transmembrane region" description="Helical" evidence="5">
    <location>
        <begin position="109"/>
        <end position="127"/>
    </location>
</feature>
<keyword evidence="3 5" id="KW-1133">Transmembrane helix</keyword>
<evidence type="ECO:0000256" key="1">
    <source>
        <dbReference type="ARBA" id="ARBA00004141"/>
    </source>
</evidence>
<dbReference type="Gene3D" id="1.10.3730.20">
    <property type="match status" value="2"/>
</dbReference>
<feature type="transmembrane region" description="Helical" evidence="5">
    <location>
        <begin position="133"/>
        <end position="151"/>
    </location>
</feature>
<protein>
    <submittedName>
        <fullName evidence="7">Threonine/homoserine efflux transporter RhtA</fullName>
    </submittedName>
</protein>
<keyword evidence="8" id="KW-1185">Reference proteome</keyword>
<proteinExistence type="predicted"/>
<feature type="transmembrane region" description="Helical" evidence="5">
    <location>
        <begin position="163"/>
        <end position="181"/>
    </location>
</feature>
<reference evidence="7 8" key="1">
    <citation type="submission" date="2018-02" db="EMBL/GenBank/DDBJ databases">
        <title>Genomic Encyclopedia of Archaeal and Bacterial Type Strains, Phase II (KMG-II): from individual species to whole genera.</title>
        <authorList>
            <person name="Goeker M."/>
        </authorList>
    </citation>
    <scope>NUCLEOTIDE SEQUENCE [LARGE SCALE GENOMIC DNA]</scope>
    <source>
        <strain evidence="7 8">DSM 16809</strain>
    </source>
</reference>
<feature type="transmembrane region" description="Helical" evidence="5">
    <location>
        <begin position="23"/>
        <end position="44"/>
    </location>
</feature>
<evidence type="ECO:0000313" key="8">
    <source>
        <dbReference type="Proteomes" id="UP000239002"/>
    </source>
</evidence>
<evidence type="ECO:0000256" key="4">
    <source>
        <dbReference type="ARBA" id="ARBA00023136"/>
    </source>
</evidence>
<dbReference type="Proteomes" id="UP000239002">
    <property type="component" value="Unassembled WGS sequence"/>
</dbReference>
<feature type="transmembrane region" description="Helical" evidence="5">
    <location>
        <begin position="56"/>
        <end position="78"/>
    </location>
</feature>
<evidence type="ECO:0000256" key="2">
    <source>
        <dbReference type="ARBA" id="ARBA00022692"/>
    </source>
</evidence>
<feature type="transmembrane region" description="Helical" evidence="5">
    <location>
        <begin position="247"/>
        <end position="266"/>
    </location>
</feature>
<keyword evidence="2 5" id="KW-0812">Transmembrane</keyword>
<sequence>MLFSTLAFAVMNGLVKYLIDFSAYELVFFRSLGTLILTMVFLLYKKIPILGNKRSLLVTRGIAGAVSLILFFLSLKYLPVGTAVVLRYLSPVFAAIFAVIWLKEKIRPIQWLFFLLAFSGVLVMKGFDNDLSLIGLVLIFSSALVMGIVFVTISKIGKQDHPIVIINYFMAIGTLLGGVLALNDWRTPQGNEWIILSSLGVVGFVGQLFMTKAFQIASTNQVAPLKYLEVIFTVLIGAFWFMETYTIWAILGMVMVIAGLLLNIFYKSRKVS</sequence>
<feature type="transmembrane region" description="Helical" evidence="5">
    <location>
        <begin position="193"/>
        <end position="210"/>
    </location>
</feature>
<accession>A0A2S6IJM3</accession>
<keyword evidence="4 5" id="KW-0472">Membrane</keyword>
<dbReference type="EMBL" id="PTJE01000004">
    <property type="protein sequence ID" value="PPK94427.1"/>
    <property type="molecule type" value="Genomic_DNA"/>
</dbReference>
<gene>
    <name evidence="7" type="ORF">LY01_02066</name>
</gene>
<evidence type="ECO:0000256" key="5">
    <source>
        <dbReference type="SAM" id="Phobius"/>
    </source>
</evidence>
<dbReference type="GO" id="GO:0016020">
    <property type="term" value="C:membrane"/>
    <property type="evidence" value="ECO:0007669"/>
    <property type="project" value="UniProtKB-SubCell"/>
</dbReference>
<name>A0A2S6IJM3_9FLAO</name>
<dbReference type="Pfam" id="PF00892">
    <property type="entry name" value="EamA"/>
    <property type="match status" value="2"/>
</dbReference>
<dbReference type="AlphaFoldDB" id="A0A2S6IJM3"/>
<feature type="domain" description="EamA" evidence="6">
    <location>
        <begin position="2"/>
        <end position="124"/>
    </location>
</feature>
<dbReference type="PANTHER" id="PTHR22911">
    <property type="entry name" value="ACYL-MALONYL CONDENSING ENZYME-RELATED"/>
    <property type="match status" value="1"/>
</dbReference>
<organism evidence="7 8">
    <name type="scientific">Nonlabens xylanidelens</name>
    <dbReference type="NCBI Taxonomy" id="191564"/>
    <lineage>
        <taxon>Bacteria</taxon>
        <taxon>Pseudomonadati</taxon>
        <taxon>Bacteroidota</taxon>
        <taxon>Flavobacteriia</taxon>
        <taxon>Flavobacteriales</taxon>
        <taxon>Flavobacteriaceae</taxon>
        <taxon>Nonlabens</taxon>
    </lineage>
</organism>
<evidence type="ECO:0000313" key="7">
    <source>
        <dbReference type="EMBL" id="PPK94427.1"/>
    </source>
</evidence>
<dbReference type="InterPro" id="IPR037185">
    <property type="entry name" value="EmrE-like"/>
</dbReference>
<comment type="subcellular location">
    <subcellularLocation>
        <location evidence="1">Membrane</location>
        <topology evidence="1">Multi-pass membrane protein</topology>
    </subcellularLocation>
</comment>
<feature type="transmembrane region" description="Helical" evidence="5">
    <location>
        <begin position="84"/>
        <end position="102"/>
    </location>
</feature>
<dbReference type="PANTHER" id="PTHR22911:SF6">
    <property type="entry name" value="SOLUTE CARRIER FAMILY 35 MEMBER G1"/>
    <property type="match status" value="1"/>
</dbReference>
<evidence type="ECO:0000256" key="3">
    <source>
        <dbReference type="ARBA" id="ARBA00022989"/>
    </source>
</evidence>
<comment type="caution">
    <text evidence="7">The sequence shown here is derived from an EMBL/GenBank/DDBJ whole genome shotgun (WGS) entry which is preliminary data.</text>
</comment>
<dbReference type="InterPro" id="IPR000620">
    <property type="entry name" value="EamA_dom"/>
</dbReference>
<dbReference type="OrthoDB" id="597549at2"/>
<dbReference type="SUPFAM" id="SSF103481">
    <property type="entry name" value="Multidrug resistance efflux transporter EmrE"/>
    <property type="match status" value="2"/>
</dbReference>
<feature type="transmembrane region" description="Helical" evidence="5">
    <location>
        <begin position="222"/>
        <end position="241"/>
    </location>
</feature>